<dbReference type="PANTHER" id="PTHR24223">
    <property type="entry name" value="ATP-BINDING CASSETTE SUB-FAMILY C"/>
    <property type="match status" value="1"/>
</dbReference>
<dbReference type="RefSeq" id="XP_014145626.1">
    <property type="nucleotide sequence ID" value="XM_014290151.1"/>
</dbReference>
<evidence type="ECO:0000313" key="12">
    <source>
        <dbReference type="Proteomes" id="UP000054560"/>
    </source>
</evidence>
<dbReference type="EMBL" id="KQ248233">
    <property type="protein sequence ID" value="KNC71724.1"/>
    <property type="molecule type" value="Genomic_DNA"/>
</dbReference>
<keyword evidence="8 9" id="KW-0472">Membrane</keyword>
<keyword evidence="4 9" id="KW-0812">Transmembrane</keyword>
<reference evidence="11 12" key="1">
    <citation type="submission" date="2011-02" db="EMBL/GenBank/DDBJ databases">
        <title>The Genome Sequence of Sphaeroforma arctica JP610.</title>
        <authorList>
            <consortium name="The Broad Institute Genome Sequencing Platform"/>
            <person name="Russ C."/>
            <person name="Cuomo C."/>
            <person name="Young S.K."/>
            <person name="Zeng Q."/>
            <person name="Gargeya S."/>
            <person name="Alvarado L."/>
            <person name="Berlin A."/>
            <person name="Chapman S.B."/>
            <person name="Chen Z."/>
            <person name="Freedman E."/>
            <person name="Gellesch M."/>
            <person name="Goldberg J."/>
            <person name="Griggs A."/>
            <person name="Gujja S."/>
            <person name="Heilman E."/>
            <person name="Heiman D."/>
            <person name="Howarth C."/>
            <person name="Mehta T."/>
            <person name="Neiman D."/>
            <person name="Pearson M."/>
            <person name="Roberts A."/>
            <person name="Saif S."/>
            <person name="Shea T."/>
            <person name="Shenoy N."/>
            <person name="Sisk P."/>
            <person name="Stolte C."/>
            <person name="Sykes S."/>
            <person name="White J."/>
            <person name="Yandava C."/>
            <person name="Burger G."/>
            <person name="Gray M.W."/>
            <person name="Holland P.W.H."/>
            <person name="King N."/>
            <person name="Lang F.B.F."/>
            <person name="Roger A.J."/>
            <person name="Ruiz-Trillo I."/>
            <person name="Haas B."/>
            <person name="Nusbaum C."/>
            <person name="Birren B."/>
        </authorList>
    </citation>
    <scope>NUCLEOTIDE SEQUENCE [LARGE SCALE GENOMIC DNA]</scope>
    <source>
        <strain evidence="11 12">JP610</strain>
    </source>
</reference>
<evidence type="ECO:0000256" key="8">
    <source>
        <dbReference type="ARBA" id="ARBA00023136"/>
    </source>
</evidence>
<comment type="similarity">
    <text evidence="2">Belongs to the ABC transporter superfamily. ABCC family. Conjugate transporter (TC 3.A.1.208) subfamily.</text>
</comment>
<feature type="domain" description="ABC transmembrane type-1" evidence="10">
    <location>
        <begin position="1"/>
        <end position="74"/>
    </location>
</feature>
<dbReference type="STRING" id="667725.A0A0L0F548"/>
<feature type="non-terminal residue" evidence="11">
    <location>
        <position position="74"/>
    </location>
</feature>
<evidence type="ECO:0000256" key="6">
    <source>
        <dbReference type="ARBA" id="ARBA00022840"/>
    </source>
</evidence>
<evidence type="ECO:0000256" key="7">
    <source>
        <dbReference type="ARBA" id="ARBA00022989"/>
    </source>
</evidence>
<dbReference type="AlphaFoldDB" id="A0A0L0F548"/>
<dbReference type="Proteomes" id="UP000054560">
    <property type="component" value="Unassembled WGS sequence"/>
</dbReference>
<accession>A0A0L0F548</accession>
<keyword evidence="6" id="KW-0067">ATP-binding</keyword>
<dbReference type="GO" id="GO:0140359">
    <property type="term" value="F:ABC-type transporter activity"/>
    <property type="evidence" value="ECO:0007669"/>
    <property type="project" value="InterPro"/>
</dbReference>
<dbReference type="OrthoDB" id="6500128at2759"/>
<dbReference type="GeneID" id="25916240"/>
<feature type="transmembrane region" description="Helical" evidence="9">
    <location>
        <begin position="35"/>
        <end position="68"/>
    </location>
</feature>
<dbReference type="SUPFAM" id="SSF90123">
    <property type="entry name" value="ABC transporter transmembrane region"/>
    <property type="match status" value="1"/>
</dbReference>
<evidence type="ECO:0000256" key="3">
    <source>
        <dbReference type="ARBA" id="ARBA00022448"/>
    </source>
</evidence>
<organism evidence="11 12">
    <name type="scientific">Sphaeroforma arctica JP610</name>
    <dbReference type="NCBI Taxonomy" id="667725"/>
    <lineage>
        <taxon>Eukaryota</taxon>
        <taxon>Ichthyosporea</taxon>
        <taxon>Ichthyophonida</taxon>
        <taxon>Sphaeroforma</taxon>
    </lineage>
</organism>
<proteinExistence type="inferred from homology"/>
<dbReference type="PANTHER" id="PTHR24223:SF456">
    <property type="entry name" value="MULTIDRUG RESISTANCE-ASSOCIATED PROTEIN LETHAL(2)03659"/>
    <property type="match status" value="1"/>
</dbReference>
<dbReference type="Gene3D" id="1.20.1560.10">
    <property type="entry name" value="ABC transporter type 1, transmembrane domain"/>
    <property type="match status" value="1"/>
</dbReference>
<keyword evidence="7 9" id="KW-1133">Transmembrane helix</keyword>
<dbReference type="Pfam" id="PF00664">
    <property type="entry name" value="ABC_membrane"/>
    <property type="match status" value="1"/>
</dbReference>
<dbReference type="InterPro" id="IPR050173">
    <property type="entry name" value="ABC_transporter_C-like"/>
</dbReference>
<name>A0A0L0F548_9EUKA</name>
<protein>
    <recommendedName>
        <fullName evidence="10">ABC transmembrane type-1 domain-containing protein</fullName>
    </recommendedName>
</protein>
<evidence type="ECO:0000256" key="4">
    <source>
        <dbReference type="ARBA" id="ARBA00022692"/>
    </source>
</evidence>
<gene>
    <name evidence="11" type="ORF">SARC_15736</name>
</gene>
<dbReference type="GO" id="GO:0016020">
    <property type="term" value="C:membrane"/>
    <property type="evidence" value="ECO:0007669"/>
    <property type="project" value="UniProtKB-SubCell"/>
</dbReference>
<evidence type="ECO:0000256" key="9">
    <source>
        <dbReference type="SAM" id="Phobius"/>
    </source>
</evidence>
<keyword evidence="5" id="KW-0547">Nucleotide-binding</keyword>
<sequence>MAFFETTPMGRITNRFAYDMELIEFLLPTQLGSFFVASCWIVSAVVVMAVVTPLSLVVVLPVVGLFIYLQNYCR</sequence>
<dbReference type="PROSITE" id="PS50929">
    <property type="entry name" value="ABC_TM1F"/>
    <property type="match status" value="1"/>
</dbReference>
<dbReference type="GO" id="GO:0005524">
    <property type="term" value="F:ATP binding"/>
    <property type="evidence" value="ECO:0007669"/>
    <property type="project" value="UniProtKB-KW"/>
</dbReference>
<dbReference type="InterPro" id="IPR036640">
    <property type="entry name" value="ABC1_TM_sf"/>
</dbReference>
<evidence type="ECO:0000313" key="11">
    <source>
        <dbReference type="EMBL" id="KNC71724.1"/>
    </source>
</evidence>
<keyword evidence="12" id="KW-1185">Reference proteome</keyword>
<evidence type="ECO:0000259" key="10">
    <source>
        <dbReference type="PROSITE" id="PS50929"/>
    </source>
</evidence>
<evidence type="ECO:0000256" key="5">
    <source>
        <dbReference type="ARBA" id="ARBA00022741"/>
    </source>
</evidence>
<evidence type="ECO:0000256" key="1">
    <source>
        <dbReference type="ARBA" id="ARBA00004141"/>
    </source>
</evidence>
<keyword evidence="3" id="KW-0813">Transport</keyword>
<dbReference type="InterPro" id="IPR011527">
    <property type="entry name" value="ABC1_TM_dom"/>
</dbReference>
<comment type="subcellular location">
    <subcellularLocation>
        <location evidence="1">Membrane</location>
        <topology evidence="1">Multi-pass membrane protein</topology>
    </subcellularLocation>
</comment>
<evidence type="ECO:0000256" key="2">
    <source>
        <dbReference type="ARBA" id="ARBA00009726"/>
    </source>
</evidence>